<evidence type="ECO:0000313" key="1">
    <source>
        <dbReference type="EMBL" id="CCM65094.1"/>
    </source>
</evidence>
<accession>R4Z2B7</accession>
<proteinExistence type="predicted"/>
<dbReference type="EMBL" id="CANL01000054">
    <property type="protein sequence ID" value="CCM65094.1"/>
    <property type="molecule type" value="Genomic_DNA"/>
</dbReference>
<evidence type="ECO:0000313" key="2">
    <source>
        <dbReference type="Proteomes" id="UP000018291"/>
    </source>
</evidence>
<protein>
    <submittedName>
        <fullName evidence="1">Uncharacterized protein</fullName>
    </submittedName>
</protein>
<comment type="caution">
    <text evidence="1">The sequence shown here is derived from an EMBL/GenBank/DDBJ whole genome shotgun (WGS) entry which is preliminary data.</text>
</comment>
<gene>
    <name evidence="1" type="ORF">BN381_580001</name>
</gene>
<reference evidence="1 2" key="1">
    <citation type="journal article" date="2013" name="ISME J.">
        <title>Metabolic model for the filamentous 'Candidatus Microthrix parvicella' based on genomic and metagenomic analyses.</title>
        <authorList>
            <person name="Jon McIlroy S."/>
            <person name="Kristiansen R."/>
            <person name="Albertsen M."/>
            <person name="Michael Karst S."/>
            <person name="Rossetti S."/>
            <person name="Lund Nielsen J."/>
            <person name="Tandoi V."/>
            <person name="James Seviour R."/>
            <person name="Nielsen P.H."/>
        </authorList>
    </citation>
    <scope>NUCLEOTIDE SEQUENCE [LARGE SCALE GENOMIC DNA]</scope>
    <source>
        <strain evidence="1 2">RN1</strain>
    </source>
</reference>
<keyword evidence="2" id="KW-1185">Reference proteome</keyword>
<dbReference type="HOGENOM" id="CLU_3341761_0_0_11"/>
<dbReference type="Proteomes" id="UP000018291">
    <property type="component" value="Unassembled WGS sequence"/>
</dbReference>
<name>R4Z2B7_9ACTN</name>
<organism evidence="1 2">
    <name type="scientific">Candidatus Neomicrothrix parvicella RN1</name>
    <dbReference type="NCBI Taxonomy" id="1229780"/>
    <lineage>
        <taxon>Bacteria</taxon>
        <taxon>Bacillati</taxon>
        <taxon>Actinomycetota</taxon>
        <taxon>Acidimicrobiia</taxon>
        <taxon>Acidimicrobiales</taxon>
        <taxon>Microthrixaceae</taxon>
        <taxon>Candidatus Neomicrothrix</taxon>
    </lineage>
</organism>
<sequence>MMGVWIDSNWFGSLNAAPSMDLPGLGRQDLACCQVDP</sequence>
<dbReference type="AlphaFoldDB" id="R4Z2B7"/>